<keyword evidence="7 10" id="KW-0472">Membrane</keyword>
<keyword evidence="2" id="KW-0813">Transport</keyword>
<dbReference type="CDD" id="cd06579">
    <property type="entry name" value="TM_PBP1_transp_AraH_like"/>
    <property type="match status" value="1"/>
</dbReference>
<proteinExistence type="predicted"/>
<organism evidence="11 12">
    <name type="scientific">Nocardioides caeni</name>
    <dbReference type="NCBI Taxonomy" id="574700"/>
    <lineage>
        <taxon>Bacteria</taxon>
        <taxon>Bacillati</taxon>
        <taxon>Actinomycetota</taxon>
        <taxon>Actinomycetes</taxon>
        <taxon>Propionibacteriales</taxon>
        <taxon>Nocardioidaceae</taxon>
        <taxon>Nocardioides</taxon>
    </lineage>
</organism>
<evidence type="ECO:0000313" key="11">
    <source>
        <dbReference type="EMBL" id="THV11175.1"/>
    </source>
</evidence>
<evidence type="ECO:0000256" key="5">
    <source>
        <dbReference type="ARBA" id="ARBA00022692"/>
    </source>
</evidence>
<keyword evidence="6 10" id="KW-1133">Transmembrane helix</keyword>
<evidence type="ECO:0000313" key="12">
    <source>
        <dbReference type="Proteomes" id="UP000307087"/>
    </source>
</evidence>
<dbReference type="GO" id="GO:0005886">
    <property type="term" value="C:plasma membrane"/>
    <property type="evidence" value="ECO:0007669"/>
    <property type="project" value="UniProtKB-SubCell"/>
</dbReference>
<feature type="transmembrane region" description="Helical" evidence="10">
    <location>
        <begin position="313"/>
        <end position="332"/>
    </location>
</feature>
<keyword evidence="3" id="KW-1003">Cell membrane</keyword>
<feature type="transmembrane region" description="Helical" evidence="10">
    <location>
        <begin position="233"/>
        <end position="252"/>
    </location>
</feature>
<feature type="transmembrane region" description="Helical" evidence="10">
    <location>
        <begin position="117"/>
        <end position="138"/>
    </location>
</feature>
<feature type="transmembrane region" description="Helical" evidence="10">
    <location>
        <begin position="187"/>
        <end position="212"/>
    </location>
</feature>
<dbReference type="Proteomes" id="UP000307087">
    <property type="component" value="Unassembled WGS sequence"/>
</dbReference>
<comment type="subcellular location">
    <subcellularLocation>
        <location evidence="1">Cell membrane</location>
        <topology evidence="1">Multi-pass membrane protein</topology>
    </subcellularLocation>
</comment>
<keyword evidence="12" id="KW-1185">Reference proteome</keyword>
<comment type="caution">
    <text evidence="11">The sequence shown here is derived from an EMBL/GenBank/DDBJ whole genome shotgun (WGS) entry which is preliminary data.</text>
</comment>
<accession>A0A4S8N5I7</accession>
<feature type="region of interest" description="Disordered" evidence="9">
    <location>
        <begin position="346"/>
        <end position="368"/>
    </location>
</feature>
<keyword evidence="4" id="KW-0997">Cell inner membrane</keyword>
<sequence length="368" mass="38252">MSTQTDGSAGAPARTYSSYSRNVALRVLMTREMAIVVALVVVYLYALGNIQFFDGPLTLFNLSKEYAPILMMALPMTLIIITGEIDLSVASTLGVSAAVTGVLVIEHDLSVPTAAVLAVVVGAVLGALNGFFVAYVGLPSLAVTIGTLALYRGLAEGLIQDKRIAGFPDTWQDWPTERIGETQYPNIVIPVVVLVVVFAVLLHFTTFGRGVFEIGLSDEAAHFSGVNVARTKLVLFTLSGAVAALAGVYVALKANSVATDTGAGFELKVIAGVLLGGVSIFGGRGALHGVVAGVLLIAVLNSALQLDGQGSEVIQIIIGLLLVGSVIASSNLSRVRALLPRRAVKTAARSTTTPPTPTPGDDTRKVVQ</sequence>
<dbReference type="PANTHER" id="PTHR32196:SF71">
    <property type="entry name" value="AUTOINDUCER 2 IMPORT SYSTEM PERMEASE PROTEIN LSRD"/>
    <property type="match status" value="1"/>
</dbReference>
<evidence type="ECO:0000256" key="6">
    <source>
        <dbReference type="ARBA" id="ARBA00022989"/>
    </source>
</evidence>
<evidence type="ECO:0000256" key="2">
    <source>
        <dbReference type="ARBA" id="ARBA00022448"/>
    </source>
</evidence>
<dbReference type="AlphaFoldDB" id="A0A4S8N5I7"/>
<reference evidence="11 12" key="1">
    <citation type="journal article" date="2009" name="Int. J. Syst. Evol. Microbiol.">
        <title>Nocardioides caeni sp. nov., isolated from wastewater.</title>
        <authorList>
            <person name="Yoon J.H."/>
            <person name="Kang S.J."/>
            <person name="Park S."/>
            <person name="Kim W."/>
            <person name="Oh T.K."/>
        </authorList>
    </citation>
    <scope>NUCLEOTIDE SEQUENCE [LARGE SCALE GENOMIC DNA]</scope>
    <source>
        <strain evidence="11 12">DSM 23134</strain>
    </source>
</reference>
<feature type="transmembrane region" description="Helical" evidence="10">
    <location>
        <begin position="33"/>
        <end position="53"/>
    </location>
</feature>
<protein>
    <recommendedName>
        <fullName evidence="8">Autoinducer 2 import system permease protein LsrD</fullName>
    </recommendedName>
</protein>
<feature type="transmembrane region" description="Helical" evidence="10">
    <location>
        <begin position="264"/>
        <end position="282"/>
    </location>
</feature>
<dbReference type="InterPro" id="IPR001851">
    <property type="entry name" value="ABC_transp_permease"/>
</dbReference>
<evidence type="ECO:0000256" key="1">
    <source>
        <dbReference type="ARBA" id="ARBA00004651"/>
    </source>
</evidence>
<name>A0A4S8N5I7_9ACTN</name>
<evidence type="ECO:0000256" key="9">
    <source>
        <dbReference type="SAM" id="MobiDB-lite"/>
    </source>
</evidence>
<feature type="transmembrane region" description="Helical" evidence="10">
    <location>
        <begin position="65"/>
        <end position="81"/>
    </location>
</feature>
<gene>
    <name evidence="11" type="ORF">E9934_12845</name>
</gene>
<dbReference type="EMBL" id="STGW01000008">
    <property type="protein sequence ID" value="THV11175.1"/>
    <property type="molecule type" value="Genomic_DNA"/>
</dbReference>
<dbReference type="OrthoDB" id="7947581at2"/>
<evidence type="ECO:0000256" key="3">
    <source>
        <dbReference type="ARBA" id="ARBA00022475"/>
    </source>
</evidence>
<evidence type="ECO:0000256" key="7">
    <source>
        <dbReference type="ARBA" id="ARBA00023136"/>
    </source>
</evidence>
<dbReference type="PANTHER" id="PTHR32196">
    <property type="entry name" value="ABC TRANSPORTER PERMEASE PROTEIN YPHD-RELATED-RELATED"/>
    <property type="match status" value="1"/>
</dbReference>
<keyword evidence="5 10" id="KW-0812">Transmembrane</keyword>
<dbReference type="RefSeq" id="WP_136563297.1">
    <property type="nucleotide sequence ID" value="NZ_BAABLS010000006.1"/>
</dbReference>
<dbReference type="GO" id="GO:0022857">
    <property type="term" value="F:transmembrane transporter activity"/>
    <property type="evidence" value="ECO:0007669"/>
    <property type="project" value="InterPro"/>
</dbReference>
<dbReference type="Pfam" id="PF02653">
    <property type="entry name" value="BPD_transp_2"/>
    <property type="match status" value="1"/>
</dbReference>
<evidence type="ECO:0000256" key="8">
    <source>
        <dbReference type="ARBA" id="ARBA00039381"/>
    </source>
</evidence>
<evidence type="ECO:0000256" key="10">
    <source>
        <dbReference type="SAM" id="Phobius"/>
    </source>
</evidence>
<evidence type="ECO:0000256" key="4">
    <source>
        <dbReference type="ARBA" id="ARBA00022519"/>
    </source>
</evidence>